<dbReference type="GO" id="GO:0044780">
    <property type="term" value="P:bacterial-type flagellum assembly"/>
    <property type="evidence" value="ECO:0007669"/>
    <property type="project" value="InterPro"/>
</dbReference>
<dbReference type="EMBL" id="FNPX01000005">
    <property type="protein sequence ID" value="SDZ01994.1"/>
    <property type="molecule type" value="Genomic_DNA"/>
</dbReference>
<keyword evidence="5" id="KW-0964">Secreted</keyword>
<sequence length="481" mass="50640">MSLSSSMNVAVAGLDINSRRAEIVARNVANADRAGYVRRDVNVTGAGVGAPGSTATVTREMDTRLVPLRREAQSRQAGDEVFSAFFGRIDGVVGDPEEAGSLQDRLARLDAAFLSSAAEPQSEVRLLEVAEAAIDLVSLVNNLDDAVMEARQKADSDIGKGVVQLNADLADVARLNTDIRRLSLGGSDTADLLDQRTVLIDRISEQVPLHELPRERGVVALVSAGGVMLLDGKPAEFGFNPRAPIMPDMSYPMQLSGLTVNGRPIAVSGAASGIPGGRLAANFDLRDNIAPEATARFDSLAADLIDRFEDPTVDTTRAAGAPGLFTESGGALMPMPVPGLAGRLAVNSEVLPERGGDLWRLRDGIEAANQGSGSDSGLLLRYGAAMADKALPVLAGLPEVPGDIVGHAAALKSLFSSDRLRAEDRVAFSTNEATGLVEQRDGGAVDIDAEMRRLIEIEQAYAANARVIQAVGDMMNRLTEI</sequence>
<proteinExistence type="inferred from homology"/>
<dbReference type="Pfam" id="PF22638">
    <property type="entry name" value="FlgK_D1"/>
    <property type="match status" value="1"/>
</dbReference>
<dbReference type="PANTHER" id="PTHR30033">
    <property type="entry name" value="FLAGELLAR HOOK-ASSOCIATED PROTEIN 1"/>
    <property type="match status" value="1"/>
</dbReference>
<dbReference type="GO" id="GO:0005198">
    <property type="term" value="F:structural molecule activity"/>
    <property type="evidence" value="ECO:0007669"/>
    <property type="project" value="InterPro"/>
</dbReference>
<evidence type="ECO:0000256" key="1">
    <source>
        <dbReference type="ARBA" id="ARBA00004365"/>
    </source>
</evidence>
<feature type="domain" description="Flagellar basal-body/hook protein C-terminal" evidence="7">
    <location>
        <begin position="445"/>
        <end position="480"/>
    </location>
</feature>
<keyword evidence="10" id="KW-1185">Reference proteome</keyword>
<name>A0A1H3PLE4_9RHOB</name>
<evidence type="ECO:0000256" key="3">
    <source>
        <dbReference type="ARBA" id="ARBA00009677"/>
    </source>
</evidence>
<keyword evidence="6" id="KW-0975">Bacterial flagellum</keyword>
<dbReference type="InterPro" id="IPR053927">
    <property type="entry name" value="FlgK_helical"/>
</dbReference>
<evidence type="ECO:0000256" key="6">
    <source>
        <dbReference type="ARBA" id="ARBA00023143"/>
    </source>
</evidence>
<dbReference type="OrthoDB" id="7181295at2"/>
<dbReference type="InterPro" id="IPR002371">
    <property type="entry name" value="FlgK"/>
</dbReference>
<evidence type="ECO:0000256" key="2">
    <source>
        <dbReference type="ARBA" id="ARBA00004613"/>
    </source>
</evidence>
<dbReference type="InterPro" id="IPR010930">
    <property type="entry name" value="Flg_bb/hook_C_dom"/>
</dbReference>
<dbReference type="AlphaFoldDB" id="A0A1H3PLE4"/>
<keyword evidence="9" id="KW-0282">Flagellum</keyword>
<evidence type="ECO:0000256" key="4">
    <source>
        <dbReference type="ARBA" id="ARBA00016244"/>
    </source>
</evidence>
<dbReference type="PANTHER" id="PTHR30033:SF2">
    <property type="entry name" value="FLAGELLAR HOOK PROTEIN"/>
    <property type="match status" value="1"/>
</dbReference>
<keyword evidence="9" id="KW-0966">Cell projection</keyword>
<dbReference type="Proteomes" id="UP000198914">
    <property type="component" value="Unassembled WGS sequence"/>
</dbReference>
<evidence type="ECO:0000313" key="9">
    <source>
        <dbReference type="EMBL" id="SDZ01994.1"/>
    </source>
</evidence>
<evidence type="ECO:0000259" key="7">
    <source>
        <dbReference type="Pfam" id="PF06429"/>
    </source>
</evidence>
<accession>A0A1H3PLE4</accession>
<organism evidence="9 10">
    <name type="scientific">Jannaschia faecimaris</name>
    <dbReference type="NCBI Taxonomy" id="1244108"/>
    <lineage>
        <taxon>Bacteria</taxon>
        <taxon>Pseudomonadati</taxon>
        <taxon>Pseudomonadota</taxon>
        <taxon>Alphaproteobacteria</taxon>
        <taxon>Rhodobacterales</taxon>
        <taxon>Roseobacteraceae</taxon>
        <taxon>Jannaschia</taxon>
    </lineage>
</organism>
<evidence type="ECO:0000313" key="10">
    <source>
        <dbReference type="Proteomes" id="UP000198914"/>
    </source>
</evidence>
<comment type="subcellular location">
    <subcellularLocation>
        <location evidence="1">Bacterial flagellum</location>
    </subcellularLocation>
    <subcellularLocation>
        <location evidence="2">Secreted</location>
    </subcellularLocation>
</comment>
<evidence type="ECO:0000259" key="8">
    <source>
        <dbReference type="Pfam" id="PF22638"/>
    </source>
</evidence>
<protein>
    <recommendedName>
        <fullName evidence="4">Flagellar hook-associated protein 1</fullName>
    </recommendedName>
</protein>
<keyword evidence="9" id="KW-0969">Cilium</keyword>
<gene>
    <name evidence="9" type="ORF">SAMN05444004_10561</name>
</gene>
<comment type="similarity">
    <text evidence="3">Belongs to the flagella basal body rod proteins family.</text>
</comment>
<dbReference type="RefSeq" id="WP_092644489.1">
    <property type="nucleotide sequence ID" value="NZ_FNPX01000005.1"/>
</dbReference>
<dbReference type="Pfam" id="PF06429">
    <property type="entry name" value="Flg_bbr_C"/>
    <property type="match status" value="1"/>
</dbReference>
<dbReference type="GO" id="GO:0005576">
    <property type="term" value="C:extracellular region"/>
    <property type="evidence" value="ECO:0007669"/>
    <property type="project" value="UniProtKB-SubCell"/>
</dbReference>
<dbReference type="STRING" id="1244108.SAMN05444004_10561"/>
<evidence type="ECO:0000256" key="5">
    <source>
        <dbReference type="ARBA" id="ARBA00022525"/>
    </source>
</evidence>
<reference evidence="10" key="1">
    <citation type="submission" date="2016-10" db="EMBL/GenBank/DDBJ databases">
        <authorList>
            <person name="Varghese N."/>
            <person name="Submissions S."/>
        </authorList>
    </citation>
    <scope>NUCLEOTIDE SEQUENCE [LARGE SCALE GENOMIC DNA]</scope>
    <source>
        <strain evidence="10">DSM 100420</strain>
    </source>
</reference>
<dbReference type="GO" id="GO:0009424">
    <property type="term" value="C:bacterial-type flagellum hook"/>
    <property type="evidence" value="ECO:0007669"/>
    <property type="project" value="InterPro"/>
</dbReference>
<feature type="domain" description="Flagellar hook-associated protein FlgK helical" evidence="8">
    <location>
        <begin position="88"/>
        <end position="310"/>
    </location>
</feature>